<accession>A0A1L7WXK3</accession>
<keyword evidence="2" id="KW-1185">Reference proteome</keyword>
<dbReference type="Proteomes" id="UP000184330">
    <property type="component" value="Unassembled WGS sequence"/>
</dbReference>
<reference evidence="1 2" key="1">
    <citation type="submission" date="2016-03" db="EMBL/GenBank/DDBJ databases">
        <authorList>
            <person name="Ploux O."/>
        </authorList>
    </citation>
    <scope>NUCLEOTIDE SEQUENCE [LARGE SCALE GENOMIC DNA]</scope>
    <source>
        <strain evidence="1 2">UAMH 11012</strain>
    </source>
</reference>
<protein>
    <submittedName>
        <fullName evidence="1">Uncharacterized protein</fullName>
    </submittedName>
</protein>
<organism evidence="1 2">
    <name type="scientific">Phialocephala subalpina</name>
    <dbReference type="NCBI Taxonomy" id="576137"/>
    <lineage>
        <taxon>Eukaryota</taxon>
        <taxon>Fungi</taxon>
        <taxon>Dikarya</taxon>
        <taxon>Ascomycota</taxon>
        <taxon>Pezizomycotina</taxon>
        <taxon>Leotiomycetes</taxon>
        <taxon>Helotiales</taxon>
        <taxon>Mollisiaceae</taxon>
        <taxon>Phialocephala</taxon>
        <taxon>Phialocephala fortinii species complex</taxon>
    </lineage>
</organism>
<proteinExistence type="predicted"/>
<gene>
    <name evidence="1" type="ORF">PAC_07380</name>
</gene>
<name>A0A1L7WXK3_9HELO</name>
<dbReference type="OrthoDB" id="10582545at2759"/>
<dbReference type="EMBL" id="FJOG01000010">
    <property type="protein sequence ID" value="CZR57491.1"/>
    <property type="molecule type" value="Genomic_DNA"/>
</dbReference>
<evidence type="ECO:0000313" key="2">
    <source>
        <dbReference type="Proteomes" id="UP000184330"/>
    </source>
</evidence>
<evidence type="ECO:0000313" key="1">
    <source>
        <dbReference type="EMBL" id="CZR57491.1"/>
    </source>
</evidence>
<sequence>MDINDIILEPSPLHLSTSFPVPDDALKAQLNIFVNHILKTSYNKTGTNYLWSCKPVYDAVKYFATRIEDLGGREEEVGKIIGRYVYERVGEKRMDKVAVRERVVLILKTKGDEAAFDGYEDHLEDITVDEFVRRDEERQMWTIVLNILEREWELGHYAPGFNPFA</sequence>
<dbReference type="AlphaFoldDB" id="A0A1L7WXK3"/>